<dbReference type="PANTHER" id="PTHR36573:SF1">
    <property type="entry name" value="INTERMEMBRANE PHOSPHOLIPID TRANSPORT SYSTEM BINDING PROTEIN MLAC"/>
    <property type="match status" value="1"/>
</dbReference>
<name>A0A1E8FE79_9ALTE</name>
<keyword evidence="2" id="KW-1185">Reference proteome</keyword>
<dbReference type="EMBL" id="MJIC01000014">
    <property type="protein sequence ID" value="OFI34257.1"/>
    <property type="molecule type" value="Genomic_DNA"/>
</dbReference>
<gene>
    <name evidence="1" type="ORF">BFC17_19735</name>
</gene>
<protein>
    <submittedName>
        <fullName evidence="1">Toluene tolerance protein</fullName>
    </submittedName>
</protein>
<evidence type="ECO:0000313" key="1">
    <source>
        <dbReference type="EMBL" id="OFI34257.1"/>
    </source>
</evidence>
<dbReference type="PANTHER" id="PTHR36573">
    <property type="entry name" value="INTERMEMBRANE PHOSPHOLIPID TRANSPORT SYSTEM BINDING PROTEIN MLAC"/>
    <property type="match status" value="1"/>
</dbReference>
<dbReference type="Pfam" id="PF05494">
    <property type="entry name" value="MlaC"/>
    <property type="match status" value="1"/>
</dbReference>
<dbReference type="STRING" id="1856405.BFC17_19735"/>
<accession>A0A1E8FE79</accession>
<dbReference type="InterPro" id="IPR008869">
    <property type="entry name" value="MlaC/ttg2D"/>
</dbReference>
<organism evidence="1 2">
    <name type="scientific">Alteromonas lipolytica</name>
    <dbReference type="NCBI Taxonomy" id="1856405"/>
    <lineage>
        <taxon>Bacteria</taxon>
        <taxon>Pseudomonadati</taxon>
        <taxon>Pseudomonadota</taxon>
        <taxon>Gammaproteobacteria</taxon>
        <taxon>Alteromonadales</taxon>
        <taxon>Alteromonadaceae</taxon>
        <taxon>Alteromonas/Salinimonas group</taxon>
        <taxon>Alteromonas</taxon>
    </lineage>
</organism>
<dbReference type="InterPro" id="IPR042245">
    <property type="entry name" value="Tgt2/MlaC_sf"/>
</dbReference>
<evidence type="ECO:0000313" key="2">
    <source>
        <dbReference type="Proteomes" id="UP000176037"/>
    </source>
</evidence>
<proteinExistence type="predicted"/>
<dbReference type="Proteomes" id="UP000176037">
    <property type="component" value="Unassembled WGS sequence"/>
</dbReference>
<comment type="caution">
    <text evidence="1">The sequence shown here is derived from an EMBL/GenBank/DDBJ whole genome shotgun (WGS) entry which is preliminary data.</text>
</comment>
<sequence>MAVMPVSAQESLPEVNTQDPYKMVEQVGNHTFARIKAAKDDIAKNPEILREIMEQELLPYIDYQYSAFKVLGKHFDMKKTSKETLIEYIRVFRQYLVTTYAAALSYYDDQEVIFSPPKDFEGDKNVTVRALIRDGERPDIDVAFKVRKSGKADDWKAYDMVAEGISMLQNEIKQYEPVMRTEGIDKVIEIMRDRIAKPIQLQSLDGKSKQQGSEE</sequence>
<dbReference type="AlphaFoldDB" id="A0A1E8FE79"/>
<dbReference type="Gene3D" id="3.10.450.710">
    <property type="entry name" value="Tgt2/MlaC"/>
    <property type="match status" value="1"/>
</dbReference>
<dbReference type="OrthoDB" id="9787053at2"/>
<dbReference type="PIRSF" id="PIRSF004649">
    <property type="entry name" value="MlaC"/>
    <property type="match status" value="1"/>
</dbReference>
<reference evidence="1 2" key="1">
    <citation type="submission" date="2016-09" db="EMBL/GenBank/DDBJ databases">
        <title>Alteromonas lipolytica, a new species isolated from sea water.</title>
        <authorList>
            <person name="Wu Y.-H."/>
            <person name="Cheng H."/>
            <person name="Xu X.-W."/>
        </authorList>
    </citation>
    <scope>NUCLEOTIDE SEQUENCE [LARGE SCALE GENOMIC DNA]</scope>
    <source>
        <strain evidence="1 2">JW12</strain>
    </source>
</reference>